<evidence type="ECO:0000313" key="2">
    <source>
        <dbReference type="Proteomes" id="UP001567538"/>
    </source>
</evidence>
<accession>A0ABD1GRC6</accession>
<gene>
    <name evidence="1" type="ORF">AAHA92_22181</name>
</gene>
<reference evidence="1 2" key="1">
    <citation type="submission" date="2024-06" db="EMBL/GenBank/DDBJ databases">
        <title>A chromosome level genome sequence of Diviner's sage (Salvia divinorum).</title>
        <authorList>
            <person name="Ford S.A."/>
            <person name="Ro D.-K."/>
            <person name="Ness R.W."/>
            <person name="Phillips M.A."/>
        </authorList>
    </citation>
    <scope>NUCLEOTIDE SEQUENCE [LARGE SCALE GENOMIC DNA]</scope>
    <source>
        <strain evidence="1">SAF-2024a</strain>
        <tissue evidence="1">Leaf</tissue>
    </source>
</reference>
<dbReference type="AlphaFoldDB" id="A0ABD1GRC6"/>
<comment type="caution">
    <text evidence="1">The sequence shown here is derived from an EMBL/GenBank/DDBJ whole genome shotgun (WGS) entry which is preliminary data.</text>
</comment>
<sequence>MRRGWHGDEHPHFCKLVMPTGGEWRVRLLNLASGCHFLGVHHETSMSLVSKNIAMWCYLRISTRRTITHLWRMVPMRIHVRTTSLTEVSQELMSLRRRRRCYTSKLAIFVGGDTEVNQAVRQRDGVVFELGFCKVYGEGFGDKIRGVEVVVLPKLKDATDKSPTEENQML</sequence>
<organism evidence="1 2">
    <name type="scientific">Salvia divinorum</name>
    <name type="common">Maria pastora</name>
    <name type="synonym">Diviner's sage</name>
    <dbReference type="NCBI Taxonomy" id="28513"/>
    <lineage>
        <taxon>Eukaryota</taxon>
        <taxon>Viridiplantae</taxon>
        <taxon>Streptophyta</taxon>
        <taxon>Embryophyta</taxon>
        <taxon>Tracheophyta</taxon>
        <taxon>Spermatophyta</taxon>
        <taxon>Magnoliopsida</taxon>
        <taxon>eudicotyledons</taxon>
        <taxon>Gunneridae</taxon>
        <taxon>Pentapetalae</taxon>
        <taxon>asterids</taxon>
        <taxon>lamiids</taxon>
        <taxon>Lamiales</taxon>
        <taxon>Lamiaceae</taxon>
        <taxon>Nepetoideae</taxon>
        <taxon>Mentheae</taxon>
        <taxon>Salviinae</taxon>
        <taxon>Salvia</taxon>
        <taxon>Salvia subgen. Calosphace</taxon>
    </lineage>
</organism>
<keyword evidence="2" id="KW-1185">Reference proteome</keyword>
<protein>
    <submittedName>
        <fullName evidence="1">B3 domain-containing protein REM20-like</fullName>
    </submittedName>
</protein>
<proteinExistence type="predicted"/>
<evidence type="ECO:0000313" key="1">
    <source>
        <dbReference type="EMBL" id="KAL1545456.1"/>
    </source>
</evidence>
<dbReference type="Proteomes" id="UP001567538">
    <property type="component" value="Unassembled WGS sequence"/>
</dbReference>
<name>A0ABD1GRC6_SALDI</name>
<dbReference type="EMBL" id="JBEAFC010000008">
    <property type="protein sequence ID" value="KAL1545456.1"/>
    <property type="molecule type" value="Genomic_DNA"/>
</dbReference>